<sequence length="223" mass="25692">MKLYLSLLTTMFCFLSCKQSEKQNTEPVKELTVAEKIAEAHGINHWNKVTELTFTFNVDKNSTHYDRTWIWKPKTNQVTAISKTETITYLRAEVDSLSQRADQGFINDKFWLLPAFQLVWDSGTSISEPVKVQAPISKKDLNKITLLYTGDGGYTPGDAYDIYYNDDFLIEEWIFRQKNNPEPSMTTAFGDYKTINNITFPTSSTKAEGNWKLHFTNLEVKTE</sequence>
<protein>
    <recommendedName>
        <fullName evidence="3">Selenophosphate synthetase</fullName>
    </recommendedName>
</protein>
<comment type="caution">
    <text evidence="1">The sequence shown here is derived from an EMBL/GenBank/DDBJ whole genome shotgun (WGS) entry which is preliminary data.</text>
</comment>
<dbReference type="RefSeq" id="WP_106461935.1">
    <property type="nucleotide sequence ID" value="NZ_PXOQ01000006.1"/>
</dbReference>
<dbReference type="OrthoDB" id="892266at2"/>
<proteinExistence type="predicted"/>
<evidence type="ECO:0000313" key="2">
    <source>
        <dbReference type="Proteomes" id="UP000238426"/>
    </source>
</evidence>
<accession>A0A2T1NFS5</accession>
<evidence type="ECO:0008006" key="3">
    <source>
        <dbReference type="Google" id="ProtNLM"/>
    </source>
</evidence>
<reference evidence="1 2" key="1">
    <citation type="submission" date="2018-03" db="EMBL/GenBank/DDBJ databases">
        <title>Mesoflavibacter sp. HG37 and Mesoflavibacter sp. HG96 sp.nov., two marine bacteria isolated from seawater of Western Pacific Ocean.</title>
        <authorList>
            <person name="Cheng H."/>
            <person name="Wu Y.-H."/>
            <person name="Guo L.-L."/>
            <person name="Xu X.-W."/>
        </authorList>
    </citation>
    <scope>NUCLEOTIDE SEQUENCE [LARGE SCALE GENOMIC DNA]</scope>
    <source>
        <strain evidence="1 2">KCTC 32269</strain>
    </source>
</reference>
<dbReference type="AlphaFoldDB" id="A0A2T1NFS5"/>
<gene>
    <name evidence="1" type="ORF">C7H52_00580</name>
</gene>
<name>A0A2T1NFS5_9FLAO</name>
<evidence type="ECO:0000313" key="1">
    <source>
        <dbReference type="EMBL" id="PSG91642.1"/>
    </source>
</evidence>
<organism evidence="1 2">
    <name type="scientific">Aurantibacter aestuarii</name>
    <dbReference type="NCBI Taxonomy" id="1266046"/>
    <lineage>
        <taxon>Bacteria</taxon>
        <taxon>Pseudomonadati</taxon>
        <taxon>Bacteroidota</taxon>
        <taxon>Flavobacteriia</taxon>
        <taxon>Flavobacteriales</taxon>
        <taxon>Flavobacteriaceae</taxon>
        <taxon>Aurantibacter</taxon>
    </lineage>
</organism>
<keyword evidence="2" id="KW-1185">Reference proteome</keyword>
<dbReference type="Proteomes" id="UP000238426">
    <property type="component" value="Unassembled WGS sequence"/>
</dbReference>
<dbReference type="EMBL" id="PXOQ01000006">
    <property type="protein sequence ID" value="PSG91642.1"/>
    <property type="molecule type" value="Genomic_DNA"/>
</dbReference>